<dbReference type="STRING" id="1121390.SAMN02746041_01839"/>
<accession>A0A1W1XIV7</accession>
<organism evidence="2 3">
    <name type="scientific">Desulfacinum hydrothermale DSM 13146</name>
    <dbReference type="NCBI Taxonomy" id="1121390"/>
    <lineage>
        <taxon>Bacteria</taxon>
        <taxon>Pseudomonadati</taxon>
        <taxon>Thermodesulfobacteriota</taxon>
        <taxon>Syntrophobacteria</taxon>
        <taxon>Syntrophobacterales</taxon>
        <taxon>Syntrophobacteraceae</taxon>
        <taxon>Desulfacinum</taxon>
    </lineage>
</organism>
<protein>
    <recommendedName>
        <fullName evidence="1">DUF6079 domain-containing protein</fullName>
    </recommendedName>
</protein>
<name>A0A1W1XIV7_9BACT</name>
<dbReference type="Proteomes" id="UP000192783">
    <property type="component" value="Unassembled WGS sequence"/>
</dbReference>
<dbReference type="EMBL" id="FWXF01000008">
    <property type="protein sequence ID" value="SMC23767.1"/>
    <property type="molecule type" value="Genomic_DNA"/>
</dbReference>
<dbReference type="InterPro" id="IPR058574">
    <property type="entry name" value="DUF6079_6th"/>
</dbReference>
<gene>
    <name evidence="2" type="ORF">SAMN02746041_01839</name>
</gene>
<evidence type="ECO:0000313" key="3">
    <source>
        <dbReference type="Proteomes" id="UP000192783"/>
    </source>
</evidence>
<evidence type="ECO:0000313" key="2">
    <source>
        <dbReference type="EMBL" id="SMC23767.1"/>
    </source>
</evidence>
<sequence length="242" mass="27292">MDRGKRHLAPRNPTQIRQKLTDLKKSYARAYVVLHPRAGLGVNEDKHKSRLMGYERIQKLKKLSTIDLMARQHLTDFQNRLAGLKSCFALTEQDLLAAPLWPHCGFRPGAEAPYAPAATVLEHLHTELDKLLDDWTQTRLANLEGPTTRCNLDLLKPEARKLVDAFLKERKLANELSHDFIRALKEVLSGLVKVAVTPEDLRAALLKGGSPATPAEMKKRFEEYLDGLTKGHEPGKVRIVLE</sequence>
<feature type="domain" description="DUF6079" evidence="1">
    <location>
        <begin position="43"/>
        <end position="134"/>
    </location>
</feature>
<reference evidence="2 3" key="1">
    <citation type="submission" date="2017-04" db="EMBL/GenBank/DDBJ databases">
        <authorList>
            <person name="Afonso C.L."/>
            <person name="Miller P.J."/>
            <person name="Scott M.A."/>
            <person name="Spackman E."/>
            <person name="Goraichik I."/>
            <person name="Dimitrov K.M."/>
            <person name="Suarez D.L."/>
            <person name="Swayne D.E."/>
        </authorList>
    </citation>
    <scope>NUCLEOTIDE SEQUENCE [LARGE SCALE GENOMIC DNA]</scope>
    <source>
        <strain evidence="2 3">DSM 13146</strain>
    </source>
</reference>
<keyword evidence="3" id="KW-1185">Reference proteome</keyword>
<dbReference type="Pfam" id="PF26388">
    <property type="entry name" value="DUF6079_6th"/>
    <property type="match status" value="1"/>
</dbReference>
<proteinExistence type="predicted"/>
<evidence type="ECO:0000259" key="1">
    <source>
        <dbReference type="Pfam" id="PF26388"/>
    </source>
</evidence>
<dbReference type="AlphaFoldDB" id="A0A1W1XIV7"/>